<sequence>MKCDVCENEATVFLTQIINGQMTTVNLCEACSKAKGVTEETGFGLAEAFLSPSHRQESDMMEVVCPACGFTASQLKKIGRMGCPECYAAFRDGLDALLRNMHKGTKHVGKRPTHVSAVSPQILPRQRITPAPEAPIPPPAPPVAPPPQPLPDLAKLRAELDLAVKEERYEDAARLKSEIESLQTKTSK</sequence>
<keyword evidence="3" id="KW-0808">Transferase</keyword>
<dbReference type="PIRSF" id="PIRSF015034">
    <property type="entry name" value="YacH"/>
    <property type="match status" value="1"/>
</dbReference>
<gene>
    <name evidence="3" type="ORF">HNQ65_004752</name>
</gene>
<dbReference type="AlphaFoldDB" id="A0A7W7YFF6"/>
<dbReference type="GO" id="GO:0008270">
    <property type="term" value="F:zinc ion binding"/>
    <property type="evidence" value="ECO:0007669"/>
    <property type="project" value="TreeGrafter"/>
</dbReference>
<dbReference type="GO" id="GO:1990169">
    <property type="term" value="P:stress response to copper ion"/>
    <property type="evidence" value="ECO:0007669"/>
    <property type="project" value="TreeGrafter"/>
</dbReference>
<protein>
    <submittedName>
        <fullName evidence="3">Protein arginine kinase activator</fullName>
    </submittedName>
</protein>
<dbReference type="EMBL" id="JACHIG010000013">
    <property type="protein sequence ID" value="MBB5035144.1"/>
    <property type="molecule type" value="Genomic_DNA"/>
</dbReference>
<evidence type="ECO:0000313" key="3">
    <source>
        <dbReference type="EMBL" id="MBB5035144.1"/>
    </source>
</evidence>
<dbReference type="PANTHER" id="PTHR38430">
    <property type="entry name" value="PROTEIN-ARGININE KINASE ACTIVATOR PROTEIN"/>
    <property type="match status" value="1"/>
</dbReference>
<dbReference type="InterPro" id="IPR025542">
    <property type="entry name" value="YacH"/>
</dbReference>
<dbReference type="InterPro" id="IPR001943">
    <property type="entry name" value="UVR_dom"/>
</dbReference>
<dbReference type="GO" id="GO:0016301">
    <property type="term" value="F:kinase activity"/>
    <property type="evidence" value="ECO:0007669"/>
    <property type="project" value="UniProtKB-KW"/>
</dbReference>
<organism evidence="3 4">
    <name type="scientific">Prosthecobacter vanneervenii</name>
    <dbReference type="NCBI Taxonomy" id="48466"/>
    <lineage>
        <taxon>Bacteria</taxon>
        <taxon>Pseudomonadati</taxon>
        <taxon>Verrucomicrobiota</taxon>
        <taxon>Verrucomicrobiia</taxon>
        <taxon>Verrucomicrobiales</taxon>
        <taxon>Verrucomicrobiaceae</taxon>
        <taxon>Prosthecobacter</taxon>
    </lineage>
</organism>
<keyword evidence="4" id="KW-1185">Reference proteome</keyword>
<dbReference type="Proteomes" id="UP000590740">
    <property type="component" value="Unassembled WGS sequence"/>
</dbReference>
<dbReference type="RefSeq" id="WP_184343630.1">
    <property type="nucleotide sequence ID" value="NZ_JACHIG010000013.1"/>
</dbReference>
<dbReference type="GO" id="GO:0046870">
    <property type="term" value="F:cadmium ion binding"/>
    <property type="evidence" value="ECO:0007669"/>
    <property type="project" value="TreeGrafter"/>
</dbReference>
<feature type="compositionally biased region" description="Pro residues" evidence="1">
    <location>
        <begin position="132"/>
        <end position="150"/>
    </location>
</feature>
<dbReference type="GO" id="GO:1990170">
    <property type="term" value="P:stress response to cadmium ion"/>
    <property type="evidence" value="ECO:0007669"/>
    <property type="project" value="TreeGrafter"/>
</dbReference>
<feature type="domain" description="UVR" evidence="2">
    <location>
        <begin position="153"/>
        <end position="184"/>
    </location>
</feature>
<dbReference type="Pfam" id="PF02151">
    <property type="entry name" value="UVR"/>
    <property type="match status" value="1"/>
</dbReference>
<name>A0A7W7YFF6_9BACT</name>
<feature type="region of interest" description="Disordered" evidence="1">
    <location>
        <begin position="128"/>
        <end position="153"/>
    </location>
</feature>
<proteinExistence type="predicted"/>
<dbReference type="GO" id="GO:0050897">
    <property type="term" value="F:cobalt ion binding"/>
    <property type="evidence" value="ECO:0007669"/>
    <property type="project" value="TreeGrafter"/>
</dbReference>
<evidence type="ECO:0000313" key="4">
    <source>
        <dbReference type="Proteomes" id="UP000590740"/>
    </source>
</evidence>
<evidence type="ECO:0000256" key="1">
    <source>
        <dbReference type="SAM" id="MobiDB-lite"/>
    </source>
</evidence>
<evidence type="ECO:0000259" key="2">
    <source>
        <dbReference type="Pfam" id="PF02151"/>
    </source>
</evidence>
<dbReference type="PANTHER" id="PTHR38430:SF1">
    <property type="entry name" value="PROTEIN-ARGININE KINASE ACTIVATOR PROTEIN"/>
    <property type="match status" value="1"/>
</dbReference>
<dbReference type="GO" id="GO:0005507">
    <property type="term" value="F:copper ion binding"/>
    <property type="evidence" value="ECO:0007669"/>
    <property type="project" value="TreeGrafter"/>
</dbReference>
<reference evidence="3 4" key="1">
    <citation type="submission" date="2020-08" db="EMBL/GenBank/DDBJ databases">
        <title>Genomic Encyclopedia of Type Strains, Phase IV (KMG-IV): sequencing the most valuable type-strain genomes for metagenomic binning, comparative biology and taxonomic classification.</title>
        <authorList>
            <person name="Goeker M."/>
        </authorList>
    </citation>
    <scope>NUCLEOTIDE SEQUENCE [LARGE SCALE GENOMIC DNA]</scope>
    <source>
        <strain evidence="3 4">DSM 12252</strain>
    </source>
</reference>
<keyword evidence="3" id="KW-0418">Kinase</keyword>
<accession>A0A7W7YFF6</accession>
<comment type="caution">
    <text evidence="3">The sequence shown here is derived from an EMBL/GenBank/DDBJ whole genome shotgun (WGS) entry which is preliminary data.</text>
</comment>